<organism evidence="2 3">
    <name type="scientific">Beauveria bassiana D1-5</name>
    <dbReference type="NCBI Taxonomy" id="1245745"/>
    <lineage>
        <taxon>Eukaryota</taxon>
        <taxon>Fungi</taxon>
        <taxon>Dikarya</taxon>
        <taxon>Ascomycota</taxon>
        <taxon>Pezizomycotina</taxon>
        <taxon>Sordariomycetes</taxon>
        <taxon>Hypocreomycetidae</taxon>
        <taxon>Hypocreales</taxon>
        <taxon>Cordycipitaceae</taxon>
        <taxon>Beauveria</taxon>
    </lineage>
</organism>
<evidence type="ECO:0000313" key="2">
    <source>
        <dbReference type="EMBL" id="KGQ08174.1"/>
    </source>
</evidence>
<dbReference type="AlphaFoldDB" id="A0A0A2W5G6"/>
<keyword evidence="1" id="KW-0812">Transmembrane</keyword>
<protein>
    <recommendedName>
        <fullName evidence="4">MARVEL domain-containing protein</fullName>
    </recommendedName>
</protein>
<dbReference type="OrthoDB" id="4869418at2759"/>
<dbReference type="EMBL" id="ANFO01000606">
    <property type="protein sequence ID" value="KGQ08174.1"/>
    <property type="molecule type" value="Genomic_DNA"/>
</dbReference>
<accession>A0A0A2W5G6</accession>
<feature type="transmembrane region" description="Helical" evidence="1">
    <location>
        <begin position="60"/>
        <end position="81"/>
    </location>
</feature>
<feature type="transmembrane region" description="Helical" evidence="1">
    <location>
        <begin position="12"/>
        <end position="33"/>
    </location>
</feature>
<dbReference type="Proteomes" id="UP000030106">
    <property type="component" value="Unassembled WGS sequence"/>
</dbReference>
<evidence type="ECO:0000256" key="1">
    <source>
        <dbReference type="SAM" id="Phobius"/>
    </source>
</evidence>
<name>A0A0A2W5G6_BEABA</name>
<evidence type="ECO:0000313" key="3">
    <source>
        <dbReference type="Proteomes" id="UP000030106"/>
    </source>
</evidence>
<comment type="caution">
    <text evidence="2">The sequence shown here is derived from an EMBL/GenBank/DDBJ whole genome shotgun (WGS) entry which is preliminary data.</text>
</comment>
<keyword evidence="1" id="KW-0472">Membrane</keyword>
<evidence type="ECO:0008006" key="4">
    <source>
        <dbReference type="Google" id="ProtNLM"/>
    </source>
</evidence>
<sequence>MTPSAAELTRRVLLVLEVCVVILATLHSAHAMLTASRLRTLQCAVSGDCEEQPDEDATSLVTSGLALAILSSIVLLARLALLQLRYFPRFVGLLYDTLMACLWALGLAQQLVRPLATARNLSAGGLIVEDTDGVVLTCWRVRGAAVAATATAFYAGRLLFELILIWNGRAPPNDYRPIQQDDNEWWAMEKEDVETAALYPPQAYSPVLAFFPDD</sequence>
<feature type="transmembrane region" description="Helical" evidence="1">
    <location>
        <begin position="144"/>
        <end position="166"/>
    </location>
</feature>
<proteinExistence type="predicted"/>
<feature type="transmembrane region" description="Helical" evidence="1">
    <location>
        <begin position="93"/>
        <end position="112"/>
    </location>
</feature>
<dbReference type="HOGENOM" id="CLU_1288696_0_0_1"/>
<keyword evidence="1" id="KW-1133">Transmembrane helix</keyword>
<gene>
    <name evidence="2" type="ORF">BBAD15_g6499</name>
</gene>
<reference evidence="2 3" key="1">
    <citation type="submission" date="2012-10" db="EMBL/GenBank/DDBJ databases">
        <title>Genome sequencing and analysis of entomopathogenic fungi Beauveria bassiana D1-5.</title>
        <authorList>
            <person name="Li Q."/>
            <person name="Wang L."/>
            <person name="Zhang Z."/>
            <person name="Wang Q."/>
            <person name="Ren J."/>
            <person name="Wang M."/>
            <person name="Xu W."/>
            <person name="Wang J."/>
            <person name="Lu Y."/>
            <person name="Du Q."/>
            <person name="Sun Z."/>
        </authorList>
    </citation>
    <scope>NUCLEOTIDE SEQUENCE [LARGE SCALE GENOMIC DNA]</scope>
    <source>
        <strain evidence="2 3">D1-5</strain>
    </source>
</reference>